<evidence type="ECO:0000313" key="3">
    <source>
        <dbReference type="Proteomes" id="UP000775213"/>
    </source>
</evidence>
<evidence type="ECO:0000256" key="1">
    <source>
        <dbReference type="SAM" id="MobiDB-lite"/>
    </source>
</evidence>
<comment type="caution">
    <text evidence="2">The sequence shown here is derived from an EMBL/GenBank/DDBJ whole genome shotgun (WGS) entry which is preliminary data.</text>
</comment>
<gene>
    <name evidence="2" type="ORF">IEQ34_005482</name>
</gene>
<accession>A0AAV7HCD7</accession>
<sequence>MRASGGGSVKAGSFGSGLAWVTAYGGGPAKVRPSSGAFSETNLRAWLCFPPPTELIEILRRCRVNLSQFLFRSISVTVELIALFRDRGATLTPDHLSRMGRFTSDTHGRVTFRSKWLDLHTRGPSKNWANIFFFVKNEWGLLEKWAKMKDLSSPLYVAEEDIMRILKVPDIEHLLFEVRHTSRCIEEEFLFKVGLSFHAGRSDARMLKPTSKVPKPPAPTSKDHVQEARDHIYDIEVKALEHQCIEEGFIRGFLKGVLLIQRKTGVQVEGVTPSQASDDFPSGSDGDEIESELQKAFNLDMDDETVNIE</sequence>
<keyword evidence="3" id="KW-1185">Reference proteome</keyword>
<protein>
    <submittedName>
        <fullName evidence="2">Uncharacterized protein</fullName>
    </submittedName>
</protein>
<evidence type="ECO:0000313" key="2">
    <source>
        <dbReference type="EMBL" id="KAH0465379.1"/>
    </source>
</evidence>
<dbReference type="AlphaFoldDB" id="A0AAV7HCD7"/>
<feature type="region of interest" description="Disordered" evidence="1">
    <location>
        <begin position="270"/>
        <end position="289"/>
    </location>
</feature>
<dbReference type="Proteomes" id="UP000775213">
    <property type="component" value="Unassembled WGS sequence"/>
</dbReference>
<reference evidence="2 3" key="1">
    <citation type="journal article" date="2021" name="Hortic Res">
        <title>Chromosome-scale assembly of the Dendrobium chrysotoxum genome enhances the understanding of orchid evolution.</title>
        <authorList>
            <person name="Zhang Y."/>
            <person name="Zhang G.Q."/>
            <person name="Zhang D."/>
            <person name="Liu X.D."/>
            <person name="Xu X.Y."/>
            <person name="Sun W.H."/>
            <person name="Yu X."/>
            <person name="Zhu X."/>
            <person name="Wang Z.W."/>
            <person name="Zhao X."/>
            <person name="Zhong W.Y."/>
            <person name="Chen H."/>
            <person name="Yin W.L."/>
            <person name="Huang T."/>
            <person name="Niu S.C."/>
            <person name="Liu Z.J."/>
        </authorList>
    </citation>
    <scope>NUCLEOTIDE SEQUENCE [LARGE SCALE GENOMIC DNA]</scope>
    <source>
        <strain evidence="2">Lindl</strain>
    </source>
</reference>
<dbReference type="EMBL" id="JAGFBR010000006">
    <property type="protein sequence ID" value="KAH0465379.1"/>
    <property type="molecule type" value="Genomic_DNA"/>
</dbReference>
<name>A0AAV7HCD7_DENCH</name>
<proteinExistence type="predicted"/>
<organism evidence="2 3">
    <name type="scientific">Dendrobium chrysotoxum</name>
    <name type="common">Orchid</name>
    <dbReference type="NCBI Taxonomy" id="161865"/>
    <lineage>
        <taxon>Eukaryota</taxon>
        <taxon>Viridiplantae</taxon>
        <taxon>Streptophyta</taxon>
        <taxon>Embryophyta</taxon>
        <taxon>Tracheophyta</taxon>
        <taxon>Spermatophyta</taxon>
        <taxon>Magnoliopsida</taxon>
        <taxon>Liliopsida</taxon>
        <taxon>Asparagales</taxon>
        <taxon>Orchidaceae</taxon>
        <taxon>Epidendroideae</taxon>
        <taxon>Malaxideae</taxon>
        <taxon>Dendrobiinae</taxon>
        <taxon>Dendrobium</taxon>
    </lineage>
</organism>